<sequence length="225" mass="25849">METFKEKSEWNVLEIQKDIDQKASALKALSGSLAEHYKMLSSYVAKLKKVYKHRLFSTMVERHNRFKRMFVGFDALKEGILGGCRLVIPLDGCFLKIEVGGQLLSAVSRDDNNKMFPVCWAVVEEHRNCARHLYANGKKKHDGYTLKNLFWKVAKSTTEANFNEKMYQMKINFENQGVQINFENQGVQSQGSLQPLAKRSKMAVIKRPDCYESLVHNERTHVAKG</sequence>
<gene>
    <name evidence="1" type="ORF">Cni_G13490</name>
</gene>
<proteinExistence type="predicted"/>
<evidence type="ECO:0000313" key="2">
    <source>
        <dbReference type="Proteomes" id="UP001327560"/>
    </source>
</evidence>
<dbReference type="EMBL" id="CP136893">
    <property type="protein sequence ID" value="WOL04768.1"/>
    <property type="molecule type" value="Genomic_DNA"/>
</dbReference>
<dbReference type="AlphaFoldDB" id="A0AAQ3QD48"/>
<evidence type="ECO:0000313" key="1">
    <source>
        <dbReference type="EMBL" id="WOL04768.1"/>
    </source>
</evidence>
<name>A0AAQ3QD48_9LILI</name>
<dbReference type="PANTHER" id="PTHR31973:SF187">
    <property type="entry name" value="MUTATOR TRANSPOSASE MUDRA PROTEIN"/>
    <property type="match status" value="1"/>
</dbReference>
<organism evidence="1 2">
    <name type="scientific">Canna indica</name>
    <name type="common">Indian-shot</name>
    <dbReference type="NCBI Taxonomy" id="4628"/>
    <lineage>
        <taxon>Eukaryota</taxon>
        <taxon>Viridiplantae</taxon>
        <taxon>Streptophyta</taxon>
        <taxon>Embryophyta</taxon>
        <taxon>Tracheophyta</taxon>
        <taxon>Spermatophyta</taxon>
        <taxon>Magnoliopsida</taxon>
        <taxon>Liliopsida</taxon>
        <taxon>Zingiberales</taxon>
        <taxon>Cannaceae</taxon>
        <taxon>Canna</taxon>
    </lineage>
</organism>
<accession>A0AAQ3QD48</accession>
<dbReference type="Proteomes" id="UP001327560">
    <property type="component" value="Chromosome 4"/>
</dbReference>
<keyword evidence="2" id="KW-1185">Reference proteome</keyword>
<dbReference type="PANTHER" id="PTHR31973">
    <property type="entry name" value="POLYPROTEIN, PUTATIVE-RELATED"/>
    <property type="match status" value="1"/>
</dbReference>
<reference evidence="1 2" key="1">
    <citation type="submission" date="2023-10" db="EMBL/GenBank/DDBJ databases">
        <title>Chromosome-scale genome assembly provides insights into flower coloration mechanisms of Canna indica.</title>
        <authorList>
            <person name="Li C."/>
        </authorList>
    </citation>
    <scope>NUCLEOTIDE SEQUENCE [LARGE SCALE GENOMIC DNA]</scope>
    <source>
        <tissue evidence="1">Flower</tissue>
    </source>
</reference>
<protein>
    <submittedName>
        <fullName evidence="1">Uncharacterized protein</fullName>
    </submittedName>
</protein>